<reference evidence="1" key="1">
    <citation type="submission" date="2020-02" db="EMBL/GenBank/DDBJ databases">
        <title>Genome Announcements.</title>
        <authorList>
            <person name="Abdulabbas H.T."/>
            <person name="Bunyan I.A."/>
            <person name="Abdul-Lateef L.A."/>
        </authorList>
    </citation>
    <scope>NUCLEOTIDE SEQUENCE</scope>
    <source>
        <strain evidence="1">NAG1</strain>
    </source>
</reference>
<dbReference type="EMBL" id="JAAGVX010000006">
    <property type="protein sequence ID" value="NEM94369.1"/>
    <property type="molecule type" value="Genomic_DNA"/>
</dbReference>
<protein>
    <submittedName>
        <fullName evidence="1">Uncharacterized protein</fullName>
    </submittedName>
</protein>
<comment type="caution">
    <text evidence="1">The sequence shown here is derived from an EMBL/GenBank/DDBJ whole genome shotgun (WGS) entry which is preliminary data.</text>
</comment>
<gene>
    <name evidence="1" type="ORF">G3T61_09180</name>
</gene>
<evidence type="ECO:0000313" key="1">
    <source>
        <dbReference type="EMBL" id="NEM94369.1"/>
    </source>
</evidence>
<accession>A0A6B3LCY3</accession>
<dbReference type="GeneID" id="88786354"/>
<dbReference type="InterPro" id="IPR054526">
    <property type="entry name" value="VtrC-like"/>
</dbReference>
<organism evidence="1">
    <name type="scientific">Vibrio cholerae</name>
    <dbReference type="NCBI Taxonomy" id="666"/>
    <lineage>
        <taxon>Bacteria</taxon>
        <taxon>Pseudomonadati</taxon>
        <taxon>Pseudomonadota</taxon>
        <taxon>Gammaproteobacteria</taxon>
        <taxon>Vibrionales</taxon>
        <taxon>Vibrionaceae</taxon>
        <taxon>Vibrio</taxon>
    </lineage>
</organism>
<name>A0A6B3LCY3_VIBCL</name>
<sequence length="161" mass="18856">MKSKFKKWHSAITIISIIMLMIISYTTLFQPTYFYETSYKYETTDSKYQHDVNITVSIKGQTFSSIIIVREVGVNENKNYYKVKGSGNILKENTHQYYLVFDNIDVYTGTSEADMKPYTKPNSTKNLIDNLNNIKILYLSDEYIVIALFFYDGQILTLHKY</sequence>
<dbReference type="KEGG" id="vcz:VAB027_2398"/>
<dbReference type="Pfam" id="PF22280">
    <property type="entry name" value="VtrC"/>
    <property type="match status" value="1"/>
</dbReference>
<proteinExistence type="predicted"/>
<dbReference type="RefSeq" id="WP_000836879.1">
    <property type="nucleotide sequence ID" value="NZ_AP024967.1"/>
</dbReference>
<dbReference type="AlphaFoldDB" id="A0A6B3LCY3"/>